<evidence type="ECO:0000313" key="1">
    <source>
        <dbReference type="EnsemblMetazoa" id="ENSAATROPP014830"/>
    </source>
</evidence>
<name>A0AAG5DV64_ANOAO</name>
<organism evidence="1 2">
    <name type="scientific">Anopheles atroparvus</name>
    <name type="common">European mosquito</name>
    <dbReference type="NCBI Taxonomy" id="41427"/>
    <lineage>
        <taxon>Eukaryota</taxon>
        <taxon>Metazoa</taxon>
        <taxon>Ecdysozoa</taxon>
        <taxon>Arthropoda</taxon>
        <taxon>Hexapoda</taxon>
        <taxon>Insecta</taxon>
        <taxon>Pterygota</taxon>
        <taxon>Neoptera</taxon>
        <taxon>Endopterygota</taxon>
        <taxon>Diptera</taxon>
        <taxon>Nematocera</taxon>
        <taxon>Culicoidea</taxon>
        <taxon>Culicidae</taxon>
        <taxon>Anophelinae</taxon>
        <taxon>Anopheles</taxon>
    </lineage>
</organism>
<sequence length="563" mass="63227">MVAVRNVANQRRVASQMLQMWRENIKQPSNRVGCTVDRIKLANRTDRTMRSTYLVVVGKIHLRSNQCNVLLVVDVTLPQACVQQGRLVAWIRADEQHQVRLLAGGNRRVEQIARAEVRPGAVGRELLLGAQRLRAEPVQQILQRHQRLRIGQPTRDGRHLALRSAPQRLRDRDERRFPLDRLQVAARVAQHRCDQPLALQPIAGEARLVRQPLLVDGVVFAGQNAQHLAGARAHHDVAAERVEHVDRFDFANFPRARHEAVRLVGERADRAQIDHVAGQLGQEELLHVRADLHIVAAARRAEIVDAGHLGREANAARAVDAPGHDGFDQRANILILDRALAGVVDVGEARPIGAERHRLVLQVALASLVADGAVERVVHQQELHDALARFARHLRVGLDAPALHHRHGAGGDRLGRLFHLHQAHATVAGHREPLVVAEAGNFDTNLRRSLQLPKKGGGWKRVSAKNHPLVRCEGVAHLQNRGARIHHHGLIVDEHFYLFRQLRWCGGRRAHDRLHRVPCPVGKGPRYWHSQHGFAETTTPGTFIDCERWLTCGHLRHCCQREM</sequence>
<protein>
    <submittedName>
        <fullName evidence="1">Uncharacterized protein</fullName>
    </submittedName>
</protein>
<dbReference type="AlphaFoldDB" id="A0AAG5DV64"/>
<accession>A0AAG5DV64</accession>
<evidence type="ECO:0000313" key="2">
    <source>
        <dbReference type="Proteomes" id="UP000075880"/>
    </source>
</evidence>
<keyword evidence="2" id="KW-1185">Reference proteome</keyword>
<dbReference type="Proteomes" id="UP000075880">
    <property type="component" value="Unassembled WGS sequence"/>
</dbReference>
<proteinExistence type="predicted"/>
<dbReference type="EnsemblMetazoa" id="ENSAATROPT016844">
    <property type="protein sequence ID" value="ENSAATROPP014830"/>
    <property type="gene ID" value="ENSAATROPG013789"/>
</dbReference>
<reference evidence="1" key="1">
    <citation type="submission" date="2024-04" db="UniProtKB">
        <authorList>
            <consortium name="EnsemblMetazoa"/>
        </authorList>
    </citation>
    <scope>IDENTIFICATION</scope>
    <source>
        <strain evidence="1">EBRO</strain>
    </source>
</reference>